<dbReference type="EMBL" id="CAJVPQ010002928">
    <property type="protein sequence ID" value="CAG8612865.1"/>
    <property type="molecule type" value="Genomic_DNA"/>
</dbReference>
<comment type="caution">
    <text evidence="1">The sequence shown here is derived from an EMBL/GenBank/DDBJ whole genome shotgun (WGS) entry which is preliminary data.</text>
</comment>
<name>A0A9N9GJH5_9GLOM</name>
<keyword evidence="2" id="KW-1185">Reference proteome</keyword>
<gene>
    <name evidence="1" type="ORF">FCALED_LOCUS9162</name>
</gene>
<dbReference type="Proteomes" id="UP000789570">
    <property type="component" value="Unassembled WGS sequence"/>
</dbReference>
<proteinExistence type="predicted"/>
<reference evidence="1" key="1">
    <citation type="submission" date="2021-06" db="EMBL/GenBank/DDBJ databases">
        <authorList>
            <person name="Kallberg Y."/>
            <person name="Tangrot J."/>
            <person name="Rosling A."/>
        </authorList>
    </citation>
    <scope>NUCLEOTIDE SEQUENCE</scope>
    <source>
        <strain evidence="1">UK204</strain>
    </source>
</reference>
<dbReference type="OrthoDB" id="2402372at2759"/>
<accession>A0A9N9GJH5</accession>
<protein>
    <submittedName>
        <fullName evidence="1">4074_t:CDS:1</fullName>
    </submittedName>
</protein>
<organism evidence="1 2">
    <name type="scientific">Funneliformis caledonium</name>
    <dbReference type="NCBI Taxonomy" id="1117310"/>
    <lineage>
        <taxon>Eukaryota</taxon>
        <taxon>Fungi</taxon>
        <taxon>Fungi incertae sedis</taxon>
        <taxon>Mucoromycota</taxon>
        <taxon>Glomeromycotina</taxon>
        <taxon>Glomeromycetes</taxon>
        <taxon>Glomerales</taxon>
        <taxon>Glomeraceae</taxon>
        <taxon>Funneliformis</taxon>
    </lineage>
</organism>
<dbReference type="AlphaFoldDB" id="A0A9N9GJH5"/>
<sequence>MNVRDITPQNVSSENEIPLKTNPLYKLIETQANRFEEFGNQMKLQLHTLYQEYTKQRDETLKNNLIEFEKIGKMYQKQIESQSELIDQLIVRIENLEISSNKKDQDVGNLKEDFNNFLKSKKEIKDVGLKDDVLEPSKSSHEESTNNFSSCFTNNYNLSSPSSLKINSFDQENQETVSKLERIHTQLQQLVTQKETFGFKIRLKHIKSFVRKNSFTSADLIQYTKASNFNLLNDETKILINRLIKEMSSNENNTRELKQHHAQMITEEIEGSNLENNLENENLKPSKTTDDESAYYLSSCFSDNDNLSSSSSLKINSFDQESQETVSKLERIHTQLQQLVTQKENLGLKIRLKHIKSFVNENSITSADLIQYMKKSNFNLLNDETKRSIYLLVEEMLSEYEDIITNEGNTTNENNASKLEQLHAQIIIKSKIRGKSIKRKDLTFLCRPSKFNILIPYTKTLYFDSLSKKIKYFLNIIINDELQKELIPLELKLSQNLEEYIKRDLIPPLPAGYDSYAEYKNSDIFRSLSISQRWKVSKLVKFQEEKIKIDEQIKEDLAKDVLILDGKEFKFIS</sequence>
<evidence type="ECO:0000313" key="2">
    <source>
        <dbReference type="Proteomes" id="UP000789570"/>
    </source>
</evidence>
<evidence type="ECO:0000313" key="1">
    <source>
        <dbReference type="EMBL" id="CAG8612865.1"/>
    </source>
</evidence>